<dbReference type="Proteomes" id="UP000309340">
    <property type="component" value="Unassembled WGS sequence"/>
</dbReference>
<feature type="domain" description="HMA" evidence="3">
    <location>
        <begin position="96"/>
        <end position="163"/>
    </location>
</feature>
<gene>
    <name evidence="4" type="ORF">B0A55_11513</name>
</gene>
<proteinExistence type="predicted"/>
<protein>
    <recommendedName>
        <fullName evidence="3">HMA domain-containing protein</fullName>
    </recommendedName>
</protein>
<dbReference type="PANTHER" id="PTHR46594">
    <property type="entry name" value="P-TYPE CATION-TRANSPORTING ATPASE"/>
    <property type="match status" value="1"/>
</dbReference>
<dbReference type="Gene3D" id="3.30.70.100">
    <property type="match status" value="2"/>
</dbReference>
<comment type="caution">
    <text evidence="4">The sequence shown here is derived from an EMBL/GenBank/DDBJ whole genome shotgun (WGS) entry which is preliminary data.</text>
</comment>
<evidence type="ECO:0000313" key="4">
    <source>
        <dbReference type="EMBL" id="TKA58182.1"/>
    </source>
</evidence>
<dbReference type="GO" id="GO:0046872">
    <property type="term" value="F:metal ion binding"/>
    <property type="evidence" value="ECO:0007669"/>
    <property type="project" value="UniProtKB-KW"/>
</dbReference>
<dbReference type="SUPFAM" id="SSF55008">
    <property type="entry name" value="HMA, heavy metal-associated domain"/>
    <property type="match status" value="2"/>
</dbReference>
<dbReference type="InterPro" id="IPR001802">
    <property type="entry name" value="MerP/CopZ"/>
</dbReference>
<dbReference type="CDD" id="cd00371">
    <property type="entry name" value="HMA"/>
    <property type="match status" value="2"/>
</dbReference>
<dbReference type="OrthoDB" id="432719at2759"/>
<organism evidence="4 5">
    <name type="scientific">Friedmanniomyces simplex</name>
    <dbReference type="NCBI Taxonomy" id="329884"/>
    <lineage>
        <taxon>Eukaryota</taxon>
        <taxon>Fungi</taxon>
        <taxon>Dikarya</taxon>
        <taxon>Ascomycota</taxon>
        <taxon>Pezizomycotina</taxon>
        <taxon>Dothideomycetes</taxon>
        <taxon>Dothideomycetidae</taxon>
        <taxon>Mycosphaerellales</taxon>
        <taxon>Teratosphaeriaceae</taxon>
        <taxon>Friedmanniomyces</taxon>
    </lineage>
</organism>
<evidence type="ECO:0000256" key="2">
    <source>
        <dbReference type="SAM" id="MobiDB-lite"/>
    </source>
</evidence>
<dbReference type="PRINTS" id="PR00946">
    <property type="entry name" value="HGSCAVENGER"/>
</dbReference>
<dbReference type="PANTHER" id="PTHR46594:SF4">
    <property type="entry name" value="P-TYPE CATION-TRANSPORTING ATPASE"/>
    <property type="match status" value="1"/>
</dbReference>
<dbReference type="STRING" id="329884.A0A4U0W7F1"/>
<dbReference type="InterPro" id="IPR036163">
    <property type="entry name" value="HMA_dom_sf"/>
</dbReference>
<keyword evidence="5" id="KW-1185">Reference proteome</keyword>
<feature type="domain" description="HMA" evidence="3">
    <location>
        <begin position="10"/>
        <end position="76"/>
    </location>
</feature>
<dbReference type="PROSITE" id="PS50846">
    <property type="entry name" value="HMA_2"/>
    <property type="match status" value="2"/>
</dbReference>
<dbReference type="FunFam" id="3.30.70.100:FF:000001">
    <property type="entry name" value="ATPase copper transporting beta"/>
    <property type="match status" value="1"/>
</dbReference>
<evidence type="ECO:0000259" key="3">
    <source>
        <dbReference type="PROSITE" id="PS50846"/>
    </source>
</evidence>
<keyword evidence="1" id="KW-0479">Metal-binding</keyword>
<dbReference type="EMBL" id="NAJQ01001493">
    <property type="protein sequence ID" value="TKA58182.1"/>
    <property type="molecule type" value="Genomic_DNA"/>
</dbReference>
<accession>A0A4U0W7F1</accession>
<dbReference type="Pfam" id="PF00403">
    <property type="entry name" value="HMA"/>
    <property type="match status" value="2"/>
</dbReference>
<evidence type="ECO:0000313" key="5">
    <source>
        <dbReference type="Proteomes" id="UP000309340"/>
    </source>
</evidence>
<sequence length="192" mass="20598">MAPSRAAHMTITTLKVSGMTCGACTSSIEAGFSGVEGVGSVSVSLVMERAVVIHDAERISAQQLRDIVEDRRFDAEVLGSDRPESPLFDIAEDEDEEEDEEEDGVETDEQILGSVEGAFKDVPGIKGFSISLLSERAVIEHDTNLITPETLAETIEDTGFDAEVLDTKAVQPLATKPKSRRKATGSKLVTTT</sequence>
<feature type="region of interest" description="Disordered" evidence="2">
    <location>
        <begin position="172"/>
        <end position="192"/>
    </location>
</feature>
<reference evidence="4 5" key="1">
    <citation type="submission" date="2017-03" db="EMBL/GenBank/DDBJ databases">
        <title>Genomes of endolithic fungi from Antarctica.</title>
        <authorList>
            <person name="Coleine C."/>
            <person name="Masonjones S."/>
            <person name="Stajich J.E."/>
        </authorList>
    </citation>
    <scope>NUCLEOTIDE SEQUENCE [LARGE SCALE GENOMIC DNA]</scope>
    <source>
        <strain evidence="4 5">CCFEE 5184</strain>
    </source>
</reference>
<feature type="non-terminal residue" evidence="4">
    <location>
        <position position="192"/>
    </location>
</feature>
<dbReference type="InterPro" id="IPR006121">
    <property type="entry name" value="HMA_dom"/>
</dbReference>
<name>A0A4U0W7F1_9PEZI</name>
<dbReference type="AlphaFoldDB" id="A0A4U0W7F1"/>
<evidence type="ECO:0000256" key="1">
    <source>
        <dbReference type="ARBA" id="ARBA00022723"/>
    </source>
</evidence>